<proteinExistence type="inferred from homology"/>
<organism evidence="16 17">
    <name type="scientific">Vitreoscilla filiformis</name>
    <dbReference type="NCBI Taxonomy" id="63"/>
    <lineage>
        <taxon>Bacteria</taxon>
        <taxon>Pseudomonadati</taxon>
        <taxon>Pseudomonadota</taxon>
        <taxon>Betaproteobacteria</taxon>
        <taxon>Neisseriales</taxon>
        <taxon>Neisseriaceae</taxon>
        <taxon>Vitreoscilla</taxon>
    </lineage>
</organism>
<dbReference type="Gene3D" id="2.40.170.20">
    <property type="entry name" value="TonB-dependent receptor, beta-barrel domain"/>
    <property type="match status" value="1"/>
</dbReference>
<feature type="chain" id="PRO_5012149123" evidence="13">
    <location>
        <begin position="21"/>
        <end position="763"/>
    </location>
</feature>
<comment type="similarity">
    <text evidence="2 10 11">Belongs to the TonB-dependent receptor family.</text>
</comment>
<keyword evidence="7 10" id="KW-0472">Membrane</keyword>
<keyword evidence="13" id="KW-0732">Signal</keyword>
<evidence type="ECO:0000256" key="7">
    <source>
        <dbReference type="ARBA" id="ARBA00023136"/>
    </source>
</evidence>
<dbReference type="KEGG" id="vff:VITFI_CDS3181"/>
<keyword evidence="3 10" id="KW-0813">Transport</keyword>
<feature type="region of interest" description="Disordered" evidence="12">
    <location>
        <begin position="648"/>
        <end position="669"/>
    </location>
</feature>
<dbReference type="Proteomes" id="UP000199729">
    <property type="component" value="Chromosome"/>
</dbReference>
<keyword evidence="17" id="KW-1185">Reference proteome</keyword>
<evidence type="ECO:0000256" key="11">
    <source>
        <dbReference type="RuleBase" id="RU003357"/>
    </source>
</evidence>
<dbReference type="InterPro" id="IPR036942">
    <property type="entry name" value="Beta-barrel_TonB_sf"/>
</dbReference>
<dbReference type="InterPro" id="IPR037066">
    <property type="entry name" value="Plug_dom_sf"/>
</dbReference>
<dbReference type="CDD" id="cd01347">
    <property type="entry name" value="ligand_gated_channel"/>
    <property type="match status" value="1"/>
</dbReference>
<dbReference type="GO" id="GO:0015344">
    <property type="term" value="F:siderophore uptake transmembrane transporter activity"/>
    <property type="evidence" value="ECO:0007669"/>
    <property type="project" value="TreeGrafter"/>
</dbReference>
<evidence type="ECO:0000256" key="3">
    <source>
        <dbReference type="ARBA" id="ARBA00022448"/>
    </source>
</evidence>
<feature type="domain" description="TonB-dependent receptor-like beta-barrel" evidence="14">
    <location>
        <begin position="279"/>
        <end position="732"/>
    </location>
</feature>
<evidence type="ECO:0000313" key="16">
    <source>
        <dbReference type="EMBL" id="ASM78958.1"/>
    </source>
</evidence>
<dbReference type="NCBIfam" id="TIGR01783">
    <property type="entry name" value="TonB-siderophor"/>
    <property type="match status" value="1"/>
</dbReference>
<feature type="signal peptide" evidence="13">
    <location>
        <begin position="1"/>
        <end position="20"/>
    </location>
</feature>
<dbReference type="Gene3D" id="2.170.130.10">
    <property type="entry name" value="TonB-dependent receptor, plug domain"/>
    <property type="match status" value="1"/>
</dbReference>
<evidence type="ECO:0000256" key="1">
    <source>
        <dbReference type="ARBA" id="ARBA00004571"/>
    </source>
</evidence>
<evidence type="ECO:0000256" key="8">
    <source>
        <dbReference type="ARBA" id="ARBA00023170"/>
    </source>
</evidence>
<protein>
    <submittedName>
        <fullName evidence="16">TonB-denpendent receptor</fullName>
    </submittedName>
</protein>
<dbReference type="Pfam" id="PF07715">
    <property type="entry name" value="Plug"/>
    <property type="match status" value="1"/>
</dbReference>
<dbReference type="InterPro" id="IPR000531">
    <property type="entry name" value="Beta-barrel_TonB"/>
</dbReference>
<dbReference type="Pfam" id="PF00593">
    <property type="entry name" value="TonB_dep_Rec_b-barrel"/>
    <property type="match status" value="1"/>
</dbReference>
<evidence type="ECO:0000256" key="2">
    <source>
        <dbReference type="ARBA" id="ARBA00009810"/>
    </source>
</evidence>
<dbReference type="GO" id="GO:0038023">
    <property type="term" value="F:signaling receptor activity"/>
    <property type="evidence" value="ECO:0007669"/>
    <property type="project" value="InterPro"/>
</dbReference>
<dbReference type="PANTHER" id="PTHR32552:SF83">
    <property type="entry name" value="BLR3904 PROTEIN"/>
    <property type="match status" value="1"/>
</dbReference>
<keyword evidence="4 10" id="KW-1134">Transmembrane beta strand</keyword>
<evidence type="ECO:0000256" key="9">
    <source>
        <dbReference type="ARBA" id="ARBA00023237"/>
    </source>
</evidence>
<dbReference type="PANTHER" id="PTHR32552">
    <property type="entry name" value="FERRICHROME IRON RECEPTOR-RELATED"/>
    <property type="match status" value="1"/>
</dbReference>
<dbReference type="AlphaFoldDB" id="A0A221KIT2"/>
<dbReference type="InterPro" id="IPR012910">
    <property type="entry name" value="Plug_dom"/>
</dbReference>
<dbReference type="InterPro" id="IPR039426">
    <property type="entry name" value="TonB-dep_rcpt-like"/>
</dbReference>
<sequence>MLPLGALAAGFALQPLPTLAQTPAPATAAPATAAASTPAPATVLPTVKVRAGAEEQGKDTLKPSTTRIGKGTQALRDIPQSVTVMTERLIDDRNLDDFKEVLRNTAGVTFQAGETGEEDVRLRGFSLQQAGDIYVDGLRDSSLYERDTFNFDRIEVLKGSASMLFGRGSTGGVVNQVSKQPFGMDQHELSLTVGTGQERRFTGDFNLTTGDDSALRINAMMHKADNWGATVDKKGIAPTFRWGIGTADEFSVGFYHLEYNNRPNYNHPWTLSEVGSGVDSDGNPVTFAHGRIQTVLPAKNYYGLSSDYSKGQVDHLTLGHVHRFGDGSELRTQVRHGQYERDLWVSAIGWNVPRGTVVTADSINDATVLARNPKGRYAKSTITTLQSDYSTQFDALGMRHALIAGVDVVDEDAERNNNFSGSLSGITFPTTTVGTPNDGASVADTRGDPALNTFNSRSIGVYVQDTVSLTSQLKLIGGLRFDHFKAKYHSLESVGFGGTVTPETHFSRSDNLWSPRLGALYQPDDSSSYYVSYGTSYNTAGDTYQYSVGGPSSVDANTPPEKSRNLEIGGKWELFNQRALLGLALFHSEKYNERNTDPDSAATQQLLSGKRHATGVELNLAGRITPAWEVFFNHSWIPLAKIDRSNVEPSTTGTGAQVEGDRPGLTPKHSGSLWSTYRVNSSLRLGGGVNYRGSQNPEGSRQVIAPGFSTLDAMAEYSFTERYSLKLNVSNLTDKQYADTLYRGFYGPGAPRSVQLTLKALLY</sequence>
<evidence type="ECO:0000259" key="15">
    <source>
        <dbReference type="Pfam" id="PF07715"/>
    </source>
</evidence>
<accession>A0A221KIT2</accession>
<evidence type="ECO:0000256" key="12">
    <source>
        <dbReference type="SAM" id="MobiDB-lite"/>
    </source>
</evidence>
<keyword evidence="6 11" id="KW-0798">TonB box</keyword>
<evidence type="ECO:0000256" key="5">
    <source>
        <dbReference type="ARBA" id="ARBA00022692"/>
    </source>
</evidence>
<keyword evidence="5 10" id="KW-0812">Transmembrane</keyword>
<dbReference type="GO" id="GO:0015891">
    <property type="term" value="P:siderophore transport"/>
    <property type="evidence" value="ECO:0007669"/>
    <property type="project" value="InterPro"/>
</dbReference>
<evidence type="ECO:0000256" key="4">
    <source>
        <dbReference type="ARBA" id="ARBA00022452"/>
    </source>
</evidence>
<name>A0A221KIT2_VITFI</name>
<dbReference type="GO" id="GO:0009279">
    <property type="term" value="C:cell outer membrane"/>
    <property type="evidence" value="ECO:0007669"/>
    <property type="project" value="UniProtKB-SubCell"/>
</dbReference>
<gene>
    <name evidence="16" type="ORF">VITFI_CDS3181</name>
</gene>
<comment type="subcellular location">
    <subcellularLocation>
        <location evidence="1 10">Cell outer membrane</location>
        <topology evidence="1 10">Multi-pass membrane protein</topology>
    </subcellularLocation>
</comment>
<dbReference type="SUPFAM" id="SSF56935">
    <property type="entry name" value="Porins"/>
    <property type="match status" value="1"/>
</dbReference>
<evidence type="ECO:0000259" key="14">
    <source>
        <dbReference type="Pfam" id="PF00593"/>
    </source>
</evidence>
<evidence type="ECO:0000256" key="6">
    <source>
        <dbReference type="ARBA" id="ARBA00023077"/>
    </source>
</evidence>
<keyword evidence="8 16" id="KW-0675">Receptor</keyword>
<dbReference type="InterPro" id="IPR010105">
    <property type="entry name" value="TonB_sidphr_rcpt"/>
</dbReference>
<feature type="domain" description="TonB-dependent receptor plug" evidence="15">
    <location>
        <begin position="75"/>
        <end position="173"/>
    </location>
</feature>
<dbReference type="PROSITE" id="PS52016">
    <property type="entry name" value="TONB_DEPENDENT_REC_3"/>
    <property type="match status" value="1"/>
</dbReference>
<evidence type="ECO:0000256" key="10">
    <source>
        <dbReference type="PROSITE-ProRule" id="PRU01360"/>
    </source>
</evidence>
<keyword evidence="9 10" id="KW-0998">Cell outer membrane</keyword>
<reference evidence="16 17" key="1">
    <citation type="submission" date="2017-07" db="EMBL/GenBank/DDBJ databases">
        <title>Complete Genome Sequence of the cosmetic ferment Vitreoscilla filiformis (ATCC15551).</title>
        <authorList>
            <person name="Contreras S."/>
            <person name="Sagory-Zalkind P."/>
            <person name="Blanquart H."/>
            <person name="Iltis A."/>
            <person name="Morand S.C."/>
        </authorList>
    </citation>
    <scope>NUCLEOTIDE SEQUENCE [LARGE SCALE GENOMIC DNA]</scope>
    <source>
        <strain evidence="16 17">ATCC 15551</strain>
    </source>
</reference>
<evidence type="ECO:0000256" key="13">
    <source>
        <dbReference type="SAM" id="SignalP"/>
    </source>
</evidence>
<evidence type="ECO:0000313" key="17">
    <source>
        <dbReference type="Proteomes" id="UP000199729"/>
    </source>
</evidence>
<dbReference type="EMBL" id="CP022423">
    <property type="protein sequence ID" value="ASM78958.1"/>
    <property type="molecule type" value="Genomic_DNA"/>
</dbReference>